<dbReference type="EMBL" id="JAURUP010000006">
    <property type="protein sequence ID" value="MDP9750394.1"/>
    <property type="molecule type" value="Genomic_DNA"/>
</dbReference>
<evidence type="ECO:0000313" key="1">
    <source>
        <dbReference type="EMBL" id="MDP9750394.1"/>
    </source>
</evidence>
<sequence length="49" mass="6067">MREPKTMKELHKIRIKNYKKRKNMTTEEYLNYIKKRAEEVEKLISLAKN</sequence>
<keyword evidence="2" id="KW-1185">Reference proteome</keyword>
<reference evidence="1 2" key="1">
    <citation type="submission" date="2023-07" db="EMBL/GenBank/DDBJ databases">
        <title>Genomic Encyclopedia of Type Strains, Phase IV (KMG-IV): sequencing the most valuable type-strain genomes for metagenomic binning, comparative biology and taxonomic classification.</title>
        <authorList>
            <person name="Goeker M."/>
        </authorList>
    </citation>
    <scope>NUCLEOTIDE SEQUENCE [LARGE SCALE GENOMIC DNA]</scope>
    <source>
        <strain evidence="1 2">DSM 25963</strain>
    </source>
</reference>
<organism evidence="1 2">
    <name type="scientific">Thermoanaerobacter pentosaceus</name>
    <dbReference type="NCBI Taxonomy" id="694059"/>
    <lineage>
        <taxon>Bacteria</taxon>
        <taxon>Bacillati</taxon>
        <taxon>Bacillota</taxon>
        <taxon>Clostridia</taxon>
        <taxon>Thermoanaerobacterales</taxon>
        <taxon>Thermoanaerobacteraceae</taxon>
        <taxon>Thermoanaerobacter</taxon>
    </lineage>
</organism>
<dbReference type="Proteomes" id="UP001223886">
    <property type="component" value="Unassembled WGS sequence"/>
</dbReference>
<proteinExistence type="predicted"/>
<comment type="caution">
    <text evidence="1">The sequence shown here is derived from an EMBL/GenBank/DDBJ whole genome shotgun (WGS) entry which is preliminary data.</text>
</comment>
<gene>
    <name evidence="1" type="ORF">J2S24_000862</name>
</gene>
<name>A0ABT9M2R2_9THEO</name>
<protein>
    <submittedName>
        <fullName evidence="1">Uncharacterized protein</fullName>
    </submittedName>
</protein>
<dbReference type="RefSeq" id="WP_201035661.1">
    <property type="nucleotide sequence ID" value="NZ_JAURUP010000006.1"/>
</dbReference>
<accession>A0ABT9M2R2</accession>
<evidence type="ECO:0000313" key="2">
    <source>
        <dbReference type="Proteomes" id="UP001223886"/>
    </source>
</evidence>